<accession>A0A2N8TSL1</accession>
<dbReference type="Proteomes" id="UP000235943">
    <property type="component" value="Unassembled WGS sequence"/>
</dbReference>
<dbReference type="EMBL" id="POUC01000063">
    <property type="protein sequence ID" value="PNG22012.1"/>
    <property type="molecule type" value="Genomic_DNA"/>
</dbReference>
<evidence type="ECO:0000259" key="1">
    <source>
        <dbReference type="PROSITE" id="PS50943"/>
    </source>
</evidence>
<dbReference type="OrthoDB" id="9810578at2"/>
<proteinExistence type="predicted"/>
<name>A0A2N8TSL1_9ACTN</name>
<feature type="domain" description="HTH cro/C1-type" evidence="1">
    <location>
        <begin position="16"/>
        <end position="70"/>
    </location>
</feature>
<reference evidence="2 3" key="1">
    <citation type="submission" date="2018-01" db="EMBL/GenBank/DDBJ databases">
        <title>Draft genome sequence of Streptomyces sp. 13K301.</title>
        <authorList>
            <person name="Sahin N."/>
            <person name="Saygin H."/>
            <person name="Ay H."/>
        </authorList>
    </citation>
    <scope>NUCLEOTIDE SEQUENCE [LARGE SCALE GENOMIC DNA]</scope>
    <source>
        <strain evidence="2 3">13K301</strain>
    </source>
</reference>
<dbReference type="AlphaFoldDB" id="A0A2N8TSL1"/>
<dbReference type="GO" id="GO:0003677">
    <property type="term" value="F:DNA binding"/>
    <property type="evidence" value="ECO:0007669"/>
    <property type="project" value="InterPro"/>
</dbReference>
<evidence type="ECO:0000313" key="2">
    <source>
        <dbReference type="EMBL" id="PNG22012.1"/>
    </source>
</evidence>
<dbReference type="CDD" id="cd00093">
    <property type="entry name" value="HTH_XRE"/>
    <property type="match status" value="1"/>
</dbReference>
<sequence length="174" mass="18974">MTGTATPALVFDPDALRRIRREHGLSQTDLGEKVGRSVAAVSRWESQVNAPVLDVIDSLASVLGVGFMELTTRAVRSSVSSRETGTAYTRSKSLLGQRRGAERLSYRAREAFPAEFPCFLVALEYINHCGCLVHGCGQPLEILQQCSVRLCGSLPVLLHAQHYFAQQGVTIEVS</sequence>
<dbReference type="InterPro" id="IPR001387">
    <property type="entry name" value="Cro/C1-type_HTH"/>
</dbReference>
<keyword evidence="3" id="KW-1185">Reference proteome</keyword>
<dbReference type="PROSITE" id="PS50943">
    <property type="entry name" value="HTH_CROC1"/>
    <property type="match status" value="1"/>
</dbReference>
<dbReference type="Gene3D" id="1.10.260.40">
    <property type="entry name" value="lambda repressor-like DNA-binding domains"/>
    <property type="match status" value="1"/>
</dbReference>
<evidence type="ECO:0000313" key="3">
    <source>
        <dbReference type="Proteomes" id="UP000235943"/>
    </source>
</evidence>
<dbReference type="InterPro" id="IPR010982">
    <property type="entry name" value="Lambda_DNA-bd_dom_sf"/>
</dbReference>
<comment type="caution">
    <text evidence="2">The sequence shown here is derived from an EMBL/GenBank/DDBJ whole genome shotgun (WGS) entry which is preliminary data.</text>
</comment>
<protein>
    <recommendedName>
        <fullName evidence="1">HTH cro/C1-type domain-containing protein</fullName>
    </recommendedName>
</protein>
<dbReference type="SMART" id="SM00530">
    <property type="entry name" value="HTH_XRE"/>
    <property type="match status" value="1"/>
</dbReference>
<dbReference type="Pfam" id="PF01381">
    <property type="entry name" value="HTH_3"/>
    <property type="match status" value="1"/>
</dbReference>
<dbReference type="SUPFAM" id="SSF47413">
    <property type="entry name" value="lambda repressor-like DNA-binding domains"/>
    <property type="match status" value="1"/>
</dbReference>
<organism evidence="2 3">
    <name type="scientific">Streptomyces cahuitamycinicus</name>
    <dbReference type="NCBI Taxonomy" id="2070367"/>
    <lineage>
        <taxon>Bacteria</taxon>
        <taxon>Bacillati</taxon>
        <taxon>Actinomycetota</taxon>
        <taxon>Actinomycetes</taxon>
        <taxon>Kitasatosporales</taxon>
        <taxon>Streptomycetaceae</taxon>
        <taxon>Streptomyces</taxon>
    </lineage>
</organism>
<gene>
    <name evidence="2" type="ORF">C1J00_11730</name>
</gene>